<proteinExistence type="predicted"/>
<dbReference type="InterPro" id="IPR046367">
    <property type="entry name" value="GapR-like_DNA-bd"/>
</dbReference>
<dbReference type="Pfam" id="PF10073">
    <property type="entry name" value="GapR_DNA-bd"/>
    <property type="match status" value="1"/>
</dbReference>
<dbReference type="Proteomes" id="UP000316225">
    <property type="component" value="Unassembled WGS sequence"/>
</dbReference>
<gene>
    <name evidence="4" type="ORF">IQ24_04007</name>
</gene>
<feature type="non-terminal residue" evidence="4">
    <location>
        <position position="90"/>
    </location>
</feature>
<feature type="region of interest" description="Disordered" evidence="2">
    <location>
        <begin position="1"/>
        <end position="52"/>
    </location>
</feature>
<feature type="coiled-coil region" evidence="1">
    <location>
        <begin position="60"/>
        <end position="87"/>
    </location>
</feature>
<evidence type="ECO:0000256" key="1">
    <source>
        <dbReference type="SAM" id="Coils"/>
    </source>
</evidence>
<evidence type="ECO:0000313" key="4">
    <source>
        <dbReference type="EMBL" id="TWI26937.1"/>
    </source>
</evidence>
<feature type="domain" description="GapR-like DNA-binding" evidence="3">
    <location>
        <begin position="56"/>
        <end position="90"/>
    </location>
</feature>
<keyword evidence="5" id="KW-1185">Reference proteome</keyword>
<reference evidence="4 5" key="1">
    <citation type="journal article" date="2015" name="Stand. Genomic Sci.">
        <title>Genomic Encyclopedia of Bacterial and Archaeal Type Strains, Phase III: the genomes of soil and plant-associated and newly described type strains.</title>
        <authorList>
            <person name="Whitman W.B."/>
            <person name="Woyke T."/>
            <person name="Klenk H.P."/>
            <person name="Zhou Y."/>
            <person name="Lilburn T.G."/>
            <person name="Beck B.J."/>
            <person name="De Vos P."/>
            <person name="Vandamme P."/>
            <person name="Eisen J.A."/>
            <person name="Garrity G."/>
            <person name="Hugenholtz P."/>
            <person name="Kyrpides N.C."/>
        </authorList>
    </citation>
    <scope>NUCLEOTIDE SEQUENCE [LARGE SCALE GENOMIC DNA]</scope>
    <source>
        <strain evidence="4 5">CGMCC 1.5364</strain>
    </source>
</reference>
<comment type="caution">
    <text evidence="4">The sequence shown here is derived from an EMBL/GenBank/DDBJ whole genome shotgun (WGS) entry which is preliminary data.</text>
</comment>
<dbReference type="AlphaFoldDB" id="A0A562N434"/>
<evidence type="ECO:0000256" key="2">
    <source>
        <dbReference type="SAM" id="MobiDB-lite"/>
    </source>
</evidence>
<evidence type="ECO:0000259" key="3">
    <source>
        <dbReference type="Pfam" id="PF10073"/>
    </source>
</evidence>
<dbReference type="GO" id="GO:0003677">
    <property type="term" value="F:DNA binding"/>
    <property type="evidence" value="ECO:0007669"/>
    <property type="project" value="InterPro"/>
</dbReference>
<accession>A0A562N434</accession>
<organism evidence="4 5">
    <name type="scientific">Paracoccus sulfuroxidans</name>
    <dbReference type="NCBI Taxonomy" id="384678"/>
    <lineage>
        <taxon>Bacteria</taxon>
        <taxon>Pseudomonadati</taxon>
        <taxon>Pseudomonadota</taxon>
        <taxon>Alphaproteobacteria</taxon>
        <taxon>Rhodobacterales</taxon>
        <taxon>Paracoccaceae</taxon>
        <taxon>Paracoccus</taxon>
    </lineage>
</organism>
<name>A0A562N434_9RHOB</name>
<sequence length="90" mass="10065">MDIQVSFDGMPDRLPPSTRSGDAAIMRAADRKRRKAAPVKETPEEKQQGDNAYGIAAAELRQFIEQYEQLDAEKKDIADQQKELMGEAKA</sequence>
<evidence type="ECO:0000313" key="5">
    <source>
        <dbReference type="Proteomes" id="UP000316225"/>
    </source>
</evidence>
<protein>
    <submittedName>
        <fullName evidence="4">Uncharacterized protein DUF2312</fullName>
    </submittedName>
</protein>
<keyword evidence="1" id="KW-0175">Coiled coil</keyword>
<dbReference type="EMBL" id="VLKU01000024">
    <property type="protein sequence ID" value="TWI26937.1"/>
    <property type="molecule type" value="Genomic_DNA"/>
</dbReference>